<dbReference type="AlphaFoldDB" id="A0A2P4QVK9"/>
<organism evidence="2 3">
    <name type="scientific">Rhizophagus irregularis (strain DAOM 181602 / DAOM 197198 / MUCL 43194)</name>
    <name type="common">Arbuscular mycorrhizal fungus</name>
    <name type="synonym">Glomus intraradices</name>
    <dbReference type="NCBI Taxonomy" id="747089"/>
    <lineage>
        <taxon>Eukaryota</taxon>
        <taxon>Fungi</taxon>
        <taxon>Fungi incertae sedis</taxon>
        <taxon>Mucoromycota</taxon>
        <taxon>Glomeromycotina</taxon>
        <taxon>Glomeromycetes</taxon>
        <taxon>Glomerales</taxon>
        <taxon>Glomeraceae</taxon>
        <taxon>Rhizophagus</taxon>
    </lineage>
</organism>
<dbReference type="InterPro" id="IPR001245">
    <property type="entry name" value="Ser-Thr/Tyr_kinase_cat_dom"/>
</dbReference>
<reference evidence="2 3" key="2">
    <citation type="journal article" date="2018" name="New Phytol.">
        <title>High intraspecific genome diversity in the model arbuscular mycorrhizal symbiont Rhizophagus irregularis.</title>
        <authorList>
            <person name="Chen E.C.H."/>
            <person name="Morin E."/>
            <person name="Beaudet D."/>
            <person name="Noel J."/>
            <person name="Yildirir G."/>
            <person name="Ndikumana S."/>
            <person name="Charron P."/>
            <person name="St-Onge C."/>
            <person name="Giorgi J."/>
            <person name="Kruger M."/>
            <person name="Marton T."/>
            <person name="Ropars J."/>
            <person name="Grigoriev I.V."/>
            <person name="Hainaut M."/>
            <person name="Henrissat B."/>
            <person name="Roux C."/>
            <person name="Martin F."/>
            <person name="Corradi N."/>
        </authorList>
    </citation>
    <scope>NUCLEOTIDE SEQUENCE [LARGE SCALE GENOMIC DNA]</scope>
    <source>
        <strain evidence="2 3">DAOM 197198</strain>
    </source>
</reference>
<proteinExistence type="predicted"/>
<protein>
    <submittedName>
        <fullName evidence="2">Kinase-like domain-containing protein</fullName>
    </submittedName>
</protein>
<dbReference type="InterPro" id="IPR051681">
    <property type="entry name" value="Ser/Thr_Kinases-Pseudokinases"/>
</dbReference>
<evidence type="ECO:0000313" key="3">
    <source>
        <dbReference type="Proteomes" id="UP000018888"/>
    </source>
</evidence>
<dbReference type="GO" id="GO:0005524">
    <property type="term" value="F:ATP binding"/>
    <property type="evidence" value="ECO:0007669"/>
    <property type="project" value="InterPro"/>
</dbReference>
<sequence length="485" mass="55321">MSSNNETQVVSDFNELNVSENSISVKTNHKNCYDPYNDKFWCKECVPRCIIEGWTSGNDDIDNLIKDSIYDTCRGEYIGNGKYSPSFLKWVPFDRFEDMKQIGEGGFAKVYSATWIDGDAKYIKQDDGNWIKEEPKSMKVALKRLNGSQNMSADYLNELKTHWKLNCAQLDSLKFYGMTKDPKTEEFIMIMQFASRGNLKNILSSNFKNILWDEKVMYLTGAAEELKNLHSLGYFHKDFHSGNMLSDSDISFFISDFGLSRSSNEQKSDNKIVGVLPYIAPEVLNGEPYTLSSDIYSFGVIMAEVSSGKPPFYKRKHDNNLALEICNGLRPKFGKGTPEIYKKLAHRCMNADPNQRPTANELSEILCCWYYYEDNEKYGYKVEEVKAVFGKADKEIQNISTLCEKDPDAIYTSRAFTFKNLSKPINSSFIATTYLDNKDCQDSQLIDLEVPSTSKLEDLKKLLAKLIAPTQINCCQTVVNRGLIR</sequence>
<name>A0A2P4QVK9_RHIID</name>
<comment type="caution">
    <text evidence="2">The sequence shown here is derived from an EMBL/GenBank/DDBJ whole genome shotgun (WGS) entry which is preliminary data.</text>
</comment>
<evidence type="ECO:0000313" key="2">
    <source>
        <dbReference type="EMBL" id="POG81669.1"/>
    </source>
</evidence>
<accession>A0A2P4QVK9</accession>
<dbReference type="PROSITE" id="PS50011">
    <property type="entry name" value="PROTEIN_KINASE_DOM"/>
    <property type="match status" value="1"/>
</dbReference>
<reference evidence="2 3" key="1">
    <citation type="journal article" date="2013" name="Proc. Natl. Acad. Sci. U.S.A.">
        <title>Genome of an arbuscular mycorrhizal fungus provides insight into the oldest plant symbiosis.</title>
        <authorList>
            <person name="Tisserant E."/>
            <person name="Malbreil M."/>
            <person name="Kuo A."/>
            <person name="Kohler A."/>
            <person name="Symeonidi A."/>
            <person name="Balestrini R."/>
            <person name="Charron P."/>
            <person name="Duensing N."/>
            <person name="Frei Dit Frey N."/>
            <person name="Gianinazzi-Pearson V."/>
            <person name="Gilbert L.B."/>
            <person name="Handa Y."/>
            <person name="Herr J.R."/>
            <person name="Hijri M."/>
            <person name="Koul R."/>
            <person name="Kawaguchi M."/>
            <person name="Krajinski F."/>
            <person name="Lammers P.J."/>
            <person name="Masclaux F.G."/>
            <person name="Murat C."/>
            <person name="Morin E."/>
            <person name="Ndikumana S."/>
            <person name="Pagni M."/>
            <person name="Petitpierre D."/>
            <person name="Requena N."/>
            <person name="Rosikiewicz P."/>
            <person name="Riley R."/>
            <person name="Saito K."/>
            <person name="San Clemente H."/>
            <person name="Shapiro H."/>
            <person name="van Tuinen D."/>
            <person name="Becard G."/>
            <person name="Bonfante P."/>
            <person name="Paszkowski U."/>
            <person name="Shachar-Hill Y.Y."/>
            <person name="Tuskan G.A."/>
            <person name="Young P.W."/>
            <person name="Sanders I.R."/>
            <person name="Henrissat B."/>
            <person name="Rensing S.A."/>
            <person name="Grigoriev I.V."/>
            <person name="Corradi N."/>
            <person name="Roux C."/>
            <person name="Martin F."/>
        </authorList>
    </citation>
    <scope>NUCLEOTIDE SEQUENCE [LARGE SCALE GENOMIC DNA]</scope>
    <source>
        <strain evidence="2 3">DAOM 197198</strain>
    </source>
</reference>
<gene>
    <name evidence="2" type="ORF">GLOIN_2v1834828</name>
</gene>
<keyword evidence="3" id="KW-1185">Reference proteome</keyword>
<dbReference type="Proteomes" id="UP000018888">
    <property type="component" value="Unassembled WGS sequence"/>
</dbReference>
<evidence type="ECO:0000259" key="1">
    <source>
        <dbReference type="PROSITE" id="PS50011"/>
    </source>
</evidence>
<dbReference type="SUPFAM" id="SSF56112">
    <property type="entry name" value="Protein kinase-like (PK-like)"/>
    <property type="match status" value="1"/>
</dbReference>
<dbReference type="VEuPathDB" id="FungiDB:RhiirFUN_000663"/>
<dbReference type="PANTHER" id="PTHR44329:SF214">
    <property type="entry name" value="PROTEIN KINASE DOMAIN-CONTAINING PROTEIN"/>
    <property type="match status" value="1"/>
</dbReference>
<dbReference type="InterPro" id="IPR000719">
    <property type="entry name" value="Prot_kinase_dom"/>
</dbReference>
<dbReference type="EMBL" id="AUPC02000009">
    <property type="protein sequence ID" value="POG81669.1"/>
    <property type="molecule type" value="Genomic_DNA"/>
</dbReference>
<feature type="domain" description="Protein kinase" evidence="1">
    <location>
        <begin position="96"/>
        <end position="366"/>
    </location>
</feature>
<dbReference type="Gene3D" id="1.10.510.10">
    <property type="entry name" value="Transferase(Phosphotransferase) domain 1"/>
    <property type="match status" value="1"/>
</dbReference>
<dbReference type="PANTHER" id="PTHR44329">
    <property type="entry name" value="SERINE/THREONINE-PROTEIN KINASE TNNI3K-RELATED"/>
    <property type="match status" value="1"/>
</dbReference>
<dbReference type="InterPro" id="IPR011009">
    <property type="entry name" value="Kinase-like_dom_sf"/>
</dbReference>
<dbReference type="GO" id="GO:0004674">
    <property type="term" value="F:protein serine/threonine kinase activity"/>
    <property type="evidence" value="ECO:0007669"/>
    <property type="project" value="TreeGrafter"/>
</dbReference>
<dbReference type="Pfam" id="PF07714">
    <property type="entry name" value="PK_Tyr_Ser-Thr"/>
    <property type="match status" value="1"/>
</dbReference>